<dbReference type="EMBL" id="MU404357">
    <property type="protein sequence ID" value="KAI1610848.1"/>
    <property type="molecule type" value="Genomic_DNA"/>
</dbReference>
<comment type="caution">
    <text evidence="2">The sequence shown here is derived from an EMBL/GenBank/DDBJ whole genome shotgun (WGS) entry which is preliminary data.</text>
</comment>
<name>A0AAN6DSV1_9EURO</name>
<proteinExistence type="predicted"/>
<feature type="compositionally biased region" description="Low complexity" evidence="1">
    <location>
        <begin position="119"/>
        <end position="131"/>
    </location>
</feature>
<evidence type="ECO:0000256" key="1">
    <source>
        <dbReference type="SAM" id="MobiDB-lite"/>
    </source>
</evidence>
<sequence>MENIRQKLKRRVSHKDPERTYTSTSLHLTRYSLQLLILLLTHSSSLHQAVLLLCLPCLHTNKVTANFDENDSADEDTVTYVNKEADDAEKDGHSQGRPGTFLHRLISHGNKKTEDQLAREAAAANPEAGSADRVVTQR</sequence>
<evidence type="ECO:0000313" key="2">
    <source>
        <dbReference type="EMBL" id="KAI1610848.1"/>
    </source>
</evidence>
<dbReference type="AlphaFoldDB" id="A0AAN6DSV1"/>
<accession>A0AAN6DSV1</accession>
<keyword evidence="3" id="KW-1185">Reference proteome</keyword>
<gene>
    <name evidence="2" type="ORF">EDD36DRAFT_442584</name>
</gene>
<feature type="region of interest" description="Disordered" evidence="1">
    <location>
        <begin position="108"/>
        <end position="138"/>
    </location>
</feature>
<dbReference type="Proteomes" id="UP001203852">
    <property type="component" value="Unassembled WGS sequence"/>
</dbReference>
<organism evidence="2 3">
    <name type="scientific">Exophiala viscosa</name>
    <dbReference type="NCBI Taxonomy" id="2486360"/>
    <lineage>
        <taxon>Eukaryota</taxon>
        <taxon>Fungi</taxon>
        <taxon>Dikarya</taxon>
        <taxon>Ascomycota</taxon>
        <taxon>Pezizomycotina</taxon>
        <taxon>Eurotiomycetes</taxon>
        <taxon>Chaetothyriomycetidae</taxon>
        <taxon>Chaetothyriales</taxon>
        <taxon>Herpotrichiellaceae</taxon>
        <taxon>Exophiala</taxon>
    </lineage>
</organism>
<reference evidence="2" key="1">
    <citation type="journal article" date="2022" name="bioRxiv">
        <title>Deciphering the potential niche of two novel black yeast fungi from a biological soil crust based on their genomes, phenotypes, and melanin regulation.</title>
        <authorList>
            <consortium name="DOE Joint Genome Institute"/>
            <person name="Carr E.C."/>
            <person name="Barton Q."/>
            <person name="Grambo S."/>
            <person name="Sullivan M."/>
            <person name="Renfro C.M."/>
            <person name="Kuo A."/>
            <person name="Pangilinan J."/>
            <person name="Lipzen A."/>
            <person name="Keymanesh K."/>
            <person name="Savage E."/>
            <person name="Barry K."/>
            <person name="Grigoriev I.V."/>
            <person name="Riekhof W.R."/>
            <person name="Harris S.S."/>
        </authorList>
    </citation>
    <scope>NUCLEOTIDE SEQUENCE</scope>
    <source>
        <strain evidence="2">JF 03-4F</strain>
    </source>
</reference>
<protein>
    <submittedName>
        <fullName evidence="2">Uncharacterized protein</fullName>
    </submittedName>
</protein>
<evidence type="ECO:0000313" key="3">
    <source>
        <dbReference type="Proteomes" id="UP001203852"/>
    </source>
</evidence>